<sequence length="85" mass="9725">MEGIQLTSDGQKDWMRKRLLEAEDVEPEKAKSSKEKQFKEMIKTLADRIAQVMGESSHSKQKRSSKQNRVIEGNVNDGVCKNKTM</sequence>
<keyword evidence="3" id="KW-1185">Reference proteome</keyword>
<name>A0ABD3HTY7_9MARC</name>
<reference evidence="2 3" key="1">
    <citation type="submission" date="2024-09" db="EMBL/GenBank/DDBJ databases">
        <title>Chromosome-scale assembly of Riccia sorocarpa.</title>
        <authorList>
            <person name="Paukszto L."/>
        </authorList>
    </citation>
    <scope>NUCLEOTIDE SEQUENCE [LARGE SCALE GENOMIC DNA]</scope>
    <source>
        <strain evidence="2">LP-2024</strain>
        <tissue evidence="2">Aerial parts of the thallus</tissue>
    </source>
</reference>
<organism evidence="2 3">
    <name type="scientific">Riccia sorocarpa</name>
    <dbReference type="NCBI Taxonomy" id="122646"/>
    <lineage>
        <taxon>Eukaryota</taxon>
        <taxon>Viridiplantae</taxon>
        <taxon>Streptophyta</taxon>
        <taxon>Embryophyta</taxon>
        <taxon>Marchantiophyta</taxon>
        <taxon>Marchantiopsida</taxon>
        <taxon>Marchantiidae</taxon>
        <taxon>Marchantiales</taxon>
        <taxon>Ricciaceae</taxon>
        <taxon>Riccia</taxon>
    </lineage>
</organism>
<dbReference type="Proteomes" id="UP001633002">
    <property type="component" value="Unassembled WGS sequence"/>
</dbReference>
<dbReference type="AlphaFoldDB" id="A0ABD3HTY7"/>
<feature type="region of interest" description="Disordered" evidence="1">
    <location>
        <begin position="53"/>
        <end position="85"/>
    </location>
</feature>
<protein>
    <submittedName>
        <fullName evidence="2">Uncharacterized protein</fullName>
    </submittedName>
</protein>
<accession>A0ABD3HTY7</accession>
<evidence type="ECO:0000313" key="2">
    <source>
        <dbReference type="EMBL" id="KAL3694164.1"/>
    </source>
</evidence>
<evidence type="ECO:0000313" key="3">
    <source>
        <dbReference type="Proteomes" id="UP001633002"/>
    </source>
</evidence>
<gene>
    <name evidence="2" type="ORF">R1sor_007815</name>
</gene>
<proteinExistence type="predicted"/>
<dbReference type="EMBL" id="JBJQOH010000003">
    <property type="protein sequence ID" value="KAL3694164.1"/>
    <property type="molecule type" value="Genomic_DNA"/>
</dbReference>
<evidence type="ECO:0000256" key="1">
    <source>
        <dbReference type="SAM" id="MobiDB-lite"/>
    </source>
</evidence>
<comment type="caution">
    <text evidence="2">The sequence shown here is derived from an EMBL/GenBank/DDBJ whole genome shotgun (WGS) entry which is preliminary data.</text>
</comment>